<keyword evidence="5" id="KW-1185">Reference proteome</keyword>
<evidence type="ECO:0000313" key="5">
    <source>
        <dbReference type="Proteomes" id="UP000293142"/>
    </source>
</evidence>
<dbReference type="Gene3D" id="3.40.190.10">
    <property type="entry name" value="Periplasmic binding protein-like II"/>
    <property type="match status" value="2"/>
</dbReference>
<dbReference type="RefSeq" id="WP_131017786.1">
    <property type="nucleotide sequence ID" value="NZ_SIRE01000031.1"/>
</dbReference>
<protein>
    <submittedName>
        <fullName evidence="4">Extracellular solute-binding protein</fullName>
    </submittedName>
</protein>
<comment type="similarity">
    <text evidence="1">Belongs to the bacterial solute-binding protein 1 family.</text>
</comment>
<dbReference type="PANTHER" id="PTHR43649:SF34">
    <property type="entry name" value="ABC TRANSPORTER PERIPLASMIC-BINDING PROTEIN YCJN-RELATED"/>
    <property type="match status" value="1"/>
</dbReference>
<dbReference type="EMBL" id="SIRE01000031">
    <property type="protein sequence ID" value="TBL70518.1"/>
    <property type="molecule type" value="Genomic_DNA"/>
</dbReference>
<evidence type="ECO:0000256" key="1">
    <source>
        <dbReference type="ARBA" id="ARBA00008520"/>
    </source>
</evidence>
<dbReference type="InterPro" id="IPR006059">
    <property type="entry name" value="SBP"/>
</dbReference>
<sequence length="452" mass="50479">MSMPKFGLSSYSAILLLLVWGIGCMYILGLSIEDTPAAQAEQPHKIKLLVRTGNEAAAMRQAIPTFEQETGIGVEMIELSRDVYFTTLATQLFAGSDDFDLVFVPSTYVAQFALGRVLLPLDSFMRDPQFTDEKIFDQADFMTTYSYNQKVYALPTDISTHFLYYRSDLIPNPPQTWDEVSRLAARWTKKSNPDSPTEWGIGLTGLAPEELPKVFDTMLWSFGGDLLNEDNEVYLDSSRSVEAGQYWERWVKDKVVPPDVLSWGFSEVRDALMNGDIAMAAPYWNAAYDSIRNSNSRYKDVIKVAMIPGTPMPDGSIRRATFQHGWALSINAKSPHPQEAWRFISYITGKRGGVIYARAGGTPARQSILSDPLLQYVRPEFALVLESMKIARNEPAIPFYPLMIDIENDALTQILTLHTPPGQALQTAGARLRSAAIHFQANAQPAGKENLP</sequence>
<keyword evidence="3" id="KW-0732">Signal</keyword>
<dbReference type="InterPro" id="IPR050490">
    <property type="entry name" value="Bact_solute-bd_prot1"/>
</dbReference>
<dbReference type="AlphaFoldDB" id="A0A4Q9DG34"/>
<organism evidence="4 5">
    <name type="scientific">Paenibacillus thalictri</name>
    <dbReference type="NCBI Taxonomy" id="2527873"/>
    <lineage>
        <taxon>Bacteria</taxon>
        <taxon>Bacillati</taxon>
        <taxon>Bacillota</taxon>
        <taxon>Bacilli</taxon>
        <taxon>Bacillales</taxon>
        <taxon>Paenibacillaceae</taxon>
        <taxon>Paenibacillus</taxon>
    </lineage>
</organism>
<dbReference type="PANTHER" id="PTHR43649">
    <property type="entry name" value="ARABINOSE-BINDING PROTEIN-RELATED"/>
    <property type="match status" value="1"/>
</dbReference>
<evidence type="ECO:0000256" key="3">
    <source>
        <dbReference type="ARBA" id="ARBA00022729"/>
    </source>
</evidence>
<dbReference type="SUPFAM" id="SSF53850">
    <property type="entry name" value="Periplasmic binding protein-like II"/>
    <property type="match status" value="1"/>
</dbReference>
<dbReference type="PROSITE" id="PS51257">
    <property type="entry name" value="PROKAR_LIPOPROTEIN"/>
    <property type="match status" value="1"/>
</dbReference>
<dbReference type="Pfam" id="PF13416">
    <property type="entry name" value="SBP_bac_8"/>
    <property type="match status" value="1"/>
</dbReference>
<evidence type="ECO:0000313" key="4">
    <source>
        <dbReference type="EMBL" id="TBL70518.1"/>
    </source>
</evidence>
<evidence type="ECO:0000256" key="2">
    <source>
        <dbReference type="ARBA" id="ARBA00022448"/>
    </source>
</evidence>
<gene>
    <name evidence="4" type="ORF">EYB31_32870</name>
</gene>
<reference evidence="4 5" key="1">
    <citation type="submission" date="2019-02" db="EMBL/GenBank/DDBJ databases">
        <title>Paenibacillus sp. nov., isolated from surface-sterilized tissue of Thalictrum simplex L.</title>
        <authorList>
            <person name="Tuo L."/>
        </authorList>
    </citation>
    <scope>NUCLEOTIDE SEQUENCE [LARGE SCALE GENOMIC DNA]</scope>
    <source>
        <strain evidence="4 5">N2SHLJ1</strain>
    </source>
</reference>
<comment type="caution">
    <text evidence="4">The sequence shown here is derived from an EMBL/GenBank/DDBJ whole genome shotgun (WGS) entry which is preliminary data.</text>
</comment>
<keyword evidence="2" id="KW-0813">Transport</keyword>
<dbReference type="OrthoDB" id="9808332at2"/>
<proteinExistence type="inferred from homology"/>
<name>A0A4Q9DG34_9BACL</name>
<accession>A0A4Q9DG34</accession>
<dbReference type="Proteomes" id="UP000293142">
    <property type="component" value="Unassembled WGS sequence"/>
</dbReference>